<comment type="caution">
    <text evidence="1">The sequence shown here is derived from an EMBL/GenBank/DDBJ whole genome shotgun (WGS) entry which is preliminary data.</text>
</comment>
<gene>
    <name evidence="1" type="ORF">Hsar01_01268</name>
</gene>
<dbReference type="Proteomes" id="UP001476282">
    <property type="component" value="Unassembled WGS sequence"/>
</dbReference>
<evidence type="ECO:0000313" key="1">
    <source>
        <dbReference type="EMBL" id="GAA5482053.1"/>
    </source>
</evidence>
<name>A0ABP9UKC5_9BACT</name>
<accession>A0ABP9UKC5</accession>
<reference evidence="1 2" key="1">
    <citation type="submission" date="2024-02" db="EMBL/GenBank/DDBJ databases">
        <title>Haloferula sargassicola NBRC 104335.</title>
        <authorList>
            <person name="Ichikawa N."/>
            <person name="Katano-Makiyama Y."/>
            <person name="Hidaka K."/>
        </authorList>
    </citation>
    <scope>NUCLEOTIDE SEQUENCE [LARGE SCALE GENOMIC DNA]</scope>
    <source>
        <strain evidence="1 2">NBRC 104335</strain>
    </source>
</reference>
<dbReference type="RefSeq" id="WP_353566199.1">
    <property type="nucleotide sequence ID" value="NZ_BAABRI010000006.1"/>
</dbReference>
<sequence length="569" mass="58813">MRESDWRVTWDHGGESPVVMLDLGDLMPDEIGRQGSQATALIRPDGALSGIAAGRGNAQRSLEFTRLDEHDTAADASDACDAELLAAPWGAKQLLSVRPRDGVARFYRAALSGSSHAPVPGSPVPRSSHAFQFRVSPVTAVVLPGGLVVTGGYYNDPETYVFPELPDGVSLPPGSTVEISGPGGDEGWYSTGGTGLPAGGSGGVPVTATDAPGPPTAPVLVSAPTISGDPYPGEILLRVAGTWTGASSIAGVWLRNGAPDGYGATYFIPEPAEIGEVIVFREAATNEVGTTLANSNTITVEEPPFENLTPPSISGTPQVGETLTRTAGTWQSEDSVTGEWYLDGAATGETGATYTIPETAEIGDEILYRETAMKSGSPDLTADSNVLTVAGGSNLVTAPSIERVDDAYNFASRIAGTWSGSPLFVSGEWYRNGAATGSTSATVNMAGPSGAGPGDVWIYRETAYFPGGATETADSNSITIGAFGVVRVPVIAVRTAPSQLEVTVVAQIDGLPDSVTNYWITDRGYSGSGAGYHVGDTYQKRGNVIHRTVATRGGATVTTDSNSIEIPDP</sequence>
<dbReference type="EMBL" id="BAABRI010000006">
    <property type="protein sequence ID" value="GAA5482053.1"/>
    <property type="molecule type" value="Genomic_DNA"/>
</dbReference>
<keyword evidence="2" id="KW-1185">Reference proteome</keyword>
<dbReference type="Gene3D" id="2.60.40.2700">
    <property type="match status" value="1"/>
</dbReference>
<organism evidence="1 2">
    <name type="scientific">Haloferula sargassicola</name>
    <dbReference type="NCBI Taxonomy" id="490096"/>
    <lineage>
        <taxon>Bacteria</taxon>
        <taxon>Pseudomonadati</taxon>
        <taxon>Verrucomicrobiota</taxon>
        <taxon>Verrucomicrobiia</taxon>
        <taxon>Verrucomicrobiales</taxon>
        <taxon>Verrucomicrobiaceae</taxon>
        <taxon>Haloferula</taxon>
    </lineage>
</organism>
<proteinExistence type="predicted"/>
<evidence type="ECO:0000313" key="2">
    <source>
        <dbReference type="Proteomes" id="UP001476282"/>
    </source>
</evidence>
<protein>
    <submittedName>
        <fullName evidence="1">Uncharacterized protein</fullName>
    </submittedName>
</protein>